<organism evidence="1 2">
    <name type="scientific">Rotaria magnacalcarata</name>
    <dbReference type="NCBI Taxonomy" id="392030"/>
    <lineage>
        <taxon>Eukaryota</taxon>
        <taxon>Metazoa</taxon>
        <taxon>Spiralia</taxon>
        <taxon>Gnathifera</taxon>
        <taxon>Rotifera</taxon>
        <taxon>Eurotatoria</taxon>
        <taxon>Bdelloidea</taxon>
        <taxon>Philodinida</taxon>
        <taxon>Philodinidae</taxon>
        <taxon>Rotaria</taxon>
    </lineage>
</organism>
<gene>
    <name evidence="1" type="ORF">GIL414_LOCUS85918</name>
</gene>
<evidence type="ECO:0000313" key="2">
    <source>
        <dbReference type="Proteomes" id="UP000681720"/>
    </source>
</evidence>
<dbReference type="EMBL" id="CAJOBJ010372509">
    <property type="protein sequence ID" value="CAF5224084.1"/>
    <property type="molecule type" value="Genomic_DNA"/>
</dbReference>
<protein>
    <submittedName>
        <fullName evidence="1">Uncharacterized protein</fullName>
    </submittedName>
</protein>
<proteinExistence type="predicted"/>
<comment type="caution">
    <text evidence="1">The sequence shown here is derived from an EMBL/GenBank/DDBJ whole genome shotgun (WGS) entry which is preliminary data.</text>
</comment>
<dbReference type="Proteomes" id="UP000681720">
    <property type="component" value="Unassembled WGS sequence"/>
</dbReference>
<feature type="non-terminal residue" evidence="1">
    <location>
        <position position="142"/>
    </location>
</feature>
<evidence type="ECO:0000313" key="1">
    <source>
        <dbReference type="EMBL" id="CAF5224084.1"/>
    </source>
</evidence>
<name>A0A8S3K639_9BILA</name>
<reference evidence="1" key="1">
    <citation type="submission" date="2021-02" db="EMBL/GenBank/DDBJ databases">
        <authorList>
            <person name="Nowell W R."/>
        </authorList>
    </citation>
    <scope>NUCLEOTIDE SEQUENCE</scope>
</reference>
<sequence>MGLGGLFTCVAQQVRINMEFIGDYKITHFHGKYKYEPEQLPSTQLTIYLHDLNAEEKRNLVFQLHIPKLENKEQSIEMDSQQPMSLTQSSEEIPLFENQIIGNVTVTYIDLNTGLKITTDPVSFNLVRGSYLGSDPLQVNSV</sequence>
<accession>A0A8S3K639</accession>
<dbReference type="AlphaFoldDB" id="A0A8S3K639"/>